<dbReference type="Proteomes" id="UP000189670">
    <property type="component" value="Unassembled WGS sequence"/>
</dbReference>
<reference evidence="2" key="1">
    <citation type="submission" date="2012-11" db="EMBL/GenBank/DDBJ databases">
        <authorList>
            <person name="Lucero-Rivera Y.E."/>
            <person name="Tovar-Ramirez D."/>
        </authorList>
    </citation>
    <scope>NUCLEOTIDE SEQUENCE [LARGE SCALE GENOMIC DNA]</scope>
    <source>
        <strain evidence="2">Araruama</strain>
    </source>
</reference>
<evidence type="ECO:0000313" key="1">
    <source>
        <dbReference type="EMBL" id="ETR69599.1"/>
    </source>
</evidence>
<gene>
    <name evidence="1" type="ORF">OMM_09459</name>
</gene>
<accession>A0A1V1P3X1</accession>
<proteinExistence type="predicted"/>
<name>A0A1V1P3X1_9BACT</name>
<protein>
    <submittedName>
        <fullName evidence="1">Uncharacterized protein</fullName>
    </submittedName>
</protein>
<dbReference type="EMBL" id="ATBP01000605">
    <property type="protein sequence ID" value="ETR69599.1"/>
    <property type="molecule type" value="Genomic_DNA"/>
</dbReference>
<dbReference type="AlphaFoldDB" id="A0A1V1P3X1"/>
<comment type="caution">
    <text evidence="1">The sequence shown here is derived from an EMBL/GenBank/DDBJ whole genome shotgun (WGS) entry which is preliminary data.</text>
</comment>
<evidence type="ECO:0000313" key="2">
    <source>
        <dbReference type="Proteomes" id="UP000189670"/>
    </source>
</evidence>
<organism evidence="1 2">
    <name type="scientific">Candidatus Magnetoglobus multicellularis str. Araruama</name>
    <dbReference type="NCBI Taxonomy" id="890399"/>
    <lineage>
        <taxon>Bacteria</taxon>
        <taxon>Pseudomonadati</taxon>
        <taxon>Thermodesulfobacteriota</taxon>
        <taxon>Desulfobacteria</taxon>
        <taxon>Desulfobacterales</taxon>
        <taxon>Desulfobacteraceae</taxon>
        <taxon>Candidatus Magnetoglobus</taxon>
    </lineage>
</organism>
<sequence>MGNRPVYENSTKLTVALPTAWTDSEITANLRQGIFQPGETAYIFIFDANGTVNETGYEITFDVTSEIRLKHCIRSLEISAGMDGMVDGLNPVSKDCIIRLKDAVHELEKAAGKR</sequence>